<dbReference type="InterPro" id="IPR018247">
    <property type="entry name" value="EF_Hand_1_Ca_BS"/>
</dbReference>
<evidence type="ECO:0000313" key="4">
    <source>
        <dbReference type="Proteomes" id="UP000244248"/>
    </source>
</evidence>
<feature type="chain" id="PRO_5015586456" description="EF-hand domain-containing protein" evidence="1">
    <location>
        <begin position="38"/>
        <end position="124"/>
    </location>
</feature>
<dbReference type="SUPFAM" id="SSF47473">
    <property type="entry name" value="EF-hand"/>
    <property type="match status" value="1"/>
</dbReference>
<dbReference type="PROSITE" id="PS50222">
    <property type="entry name" value="EF_HAND_2"/>
    <property type="match status" value="1"/>
</dbReference>
<name>A0A2T5MCT0_9GAMM</name>
<dbReference type="RefSeq" id="WP_107941302.1">
    <property type="nucleotide sequence ID" value="NZ_QANS01000006.1"/>
</dbReference>
<dbReference type="OrthoDB" id="5461251at2"/>
<accession>A0A2T5MCT0</accession>
<keyword evidence="4" id="KW-1185">Reference proteome</keyword>
<dbReference type="EMBL" id="QANS01000006">
    <property type="protein sequence ID" value="PTU30357.1"/>
    <property type="molecule type" value="Genomic_DNA"/>
</dbReference>
<organism evidence="3 4">
    <name type="scientific">Stenotrophobium rhamnosiphilum</name>
    <dbReference type="NCBI Taxonomy" id="2029166"/>
    <lineage>
        <taxon>Bacteria</taxon>
        <taxon>Pseudomonadati</taxon>
        <taxon>Pseudomonadota</taxon>
        <taxon>Gammaproteobacteria</taxon>
        <taxon>Nevskiales</taxon>
        <taxon>Nevskiaceae</taxon>
        <taxon>Stenotrophobium</taxon>
    </lineage>
</organism>
<evidence type="ECO:0000256" key="1">
    <source>
        <dbReference type="SAM" id="SignalP"/>
    </source>
</evidence>
<proteinExistence type="predicted"/>
<keyword evidence="1" id="KW-0732">Signal</keyword>
<feature type="signal peptide" evidence="1">
    <location>
        <begin position="1"/>
        <end position="37"/>
    </location>
</feature>
<comment type="caution">
    <text evidence="3">The sequence shown here is derived from an EMBL/GenBank/DDBJ whole genome shotgun (WGS) entry which is preliminary data.</text>
</comment>
<dbReference type="PROSITE" id="PS00018">
    <property type="entry name" value="EF_HAND_1"/>
    <property type="match status" value="1"/>
</dbReference>
<dbReference type="InterPro" id="IPR011992">
    <property type="entry name" value="EF-hand-dom_pair"/>
</dbReference>
<dbReference type="Pfam" id="PF13405">
    <property type="entry name" value="EF-hand_6"/>
    <property type="match status" value="1"/>
</dbReference>
<dbReference type="CDD" id="cd00051">
    <property type="entry name" value="EFh"/>
    <property type="match status" value="1"/>
</dbReference>
<dbReference type="Proteomes" id="UP000244248">
    <property type="component" value="Unassembled WGS sequence"/>
</dbReference>
<sequence length="124" mass="13483">MAQGKPALPSPPDLMTAMRCIGTASLFAGLLAMTACAGAPHHADPLAVAGSLLAVFKKADSNGDEQLTREEMSAGLPQYAEHFDEIDTDHNGFVNYAELKSYLQWVRLGKEDAAEQQRMHRGRR</sequence>
<feature type="domain" description="EF-hand" evidence="2">
    <location>
        <begin position="74"/>
        <end position="109"/>
    </location>
</feature>
<dbReference type="SMART" id="SM00054">
    <property type="entry name" value="EFh"/>
    <property type="match status" value="2"/>
</dbReference>
<reference evidence="3 4" key="1">
    <citation type="submission" date="2018-04" db="EMBL/GenBank/DDBJ databases">
        <title>Novel species isolated from glacier.</title>
        <authorList>
            <person name="Liu Q."/>
            <person name="Xin Y.-H."/>
        </authorList>
    </citation>
    <scope>NUCLEOTIDE SEQUENCE [LARGE SCALE GENOMIC DNA]</scope>
    <source>
        <strain evidence="3 4">GT1R17</strain>
    </source>
</reference>
<gene>
    <name evidence="3" type="ORF">CJD38_15550</name>
</gene>
<evidence type="ECO:0000313" key="3">
    <source>
        <dbReference type="EMBL" id="PTU30357.1"/>
    </source>
</evidence>
<evidence type="ECO:0000259" key="2">
    <source>
        <dbReference type="PROSITE" id="PS50222"/>
    </source>
</evidence>
<dbReference type="GO" id="GO:0005509">
    <property type="term" value="F:calcium ion binding"/>
    <property type="evidence" value="ECO:0007669"/>
    <property type="project" value="InterPro"/>
</dbReference>
<dbReference type="AlphaFoldDB" id="A0A2T5MCT0"/>
<dbReference type="InterPro" id="IPR002048">
    <property type="entry name" value="EF_hand_dom"/>
</dbReference>
<dbReference type="Gene3D" id="1.10.238.10">
    <property type="entry name" value="EF-hand"/>
    <property type="match status" value="1"/>
</dbReference>
<protein>
    <recommendedName>
        <fullName evidence="2">EF-hand domain-containing protein</fullName>
    </recommendedName>
</protein>